<dbReference type="Proteomes" id="UP000176445">
    <property type="component" value="Unassembled WGS sequence"/>
</dbReference>
<keyword evidence="1" id="KW-0812">Transmembrane</keyword>
<evidence type="ECO:0000313" key="2">
    <source>
        <dbReference type="EMBL" id="OGG51516.1"/>
    </source>
</evidence>
<accession>A0A1F6CQS9</accession>
<evidence type="ECO:0000256" key="1">
    <source>
        <dbReference type="SAM" id="Phobius"/>
    </source>
</evidence>
<keyword evidence="1" id="KW-0472">Membrane</keyword>
<keyword evidence="1" id="KW-1133">Transmembrane helix</keyword>
<dbReference type="AlphaFoldDB" id="A0A1F6CQS9"/>
<proteinExistence type="predicted"/>
<name>A0A1F6CQS9_9BACT</name>
<evidence type="ECO:0000313" key="3">
    <source>
        <dbReference type="Proteomes" id="UP000176445"/>
    </source>
</evidence>
<protein>
    <submittedName>
        <fullName evidence="2">Uncharacterized protein</fullName>
    </submittedName>
</protein>
<sequence length="297" mass="31675">MEWIRAHPYVSALCAAGILVVVGILIVDWRSTRPVQRQATVWGGGGTGLLNPTSYDPTQNTTSQGGGSIMEQVTSGPPYTYTPPVGVAESAPSQNTGPYDFETFVAMLIKETTPKKQGGTGADSSVIEAYSYIPRGLISTTTPTVSRTALQQALYEYGNDIGSSIESFEQQHSNMVQLLKEQVEDRGNADKAEAVVNLGRSFQGLGTNLASMDSVPSAIVSAHQALAQSYIEIGKKLALVPQAERDSDFIEAIKTYNAAADTFTKNYIQIAALFGAHGVIFASMDGGRVFTFSPTGF</sequence>
<feature type="transmembrane region" description="Helical" evidence="1">
    <location>
        <begin position="6"/>
        <end position="27"/>
    </location>
</feature>
<comment type="caution">
    <text evidence="2">The sequence shown here is derived from an EMBL/GenBank/DDBJ whole genome shotgun (WGS) entry which is preliminary data.</text>
</comment>
<gene>
    <name evidence="2" type="ORF">A2704_04910</name>
</gene>
<organism evidence="2 3">
    <name type="scientific">Candidatus Kaiserbacteria bacterium RIFCSPHIGHO2_01_FULL_54_36b</name>
    <dbReference type="NCBI Taxonomy" id="1798483"/>
    <lineage>
        <taxon>Bacteria</taxon>
        <taxon>Candidatus Kaiseribacteriota</taxon>
    </lineage>
</organism>
<reference evidence="2 3" key="1">
    <citation type="journal article" date="2016" name="Nat. Commun.">
        <title>Thousands of microbial genomes shed light on interconnected biogeochemical processes in an aquifer system.</title>
        <authorList>
            <person name="Anantharaman K."/>
            <person name="Brown C.T."/>
            <person name="Hug L.A."/>
            <person name="Sharon I."/>
            <person name="Castelle C.J."/>
            <person name="Probst A.J."/>
            <person name="Thomas B.C."/>
            <person name="Singh A."/>
            <person name="Wilkins M.J."/>
            <person name="Karaoz U."/>
            <person name="Brodie E.L."/>
            <person name="Williams K.H."/>
            <person name="Hubbard S.S."/>
            <person name="Banfield J.F."/>
        </authorList>
    </citation>
    <scope>NUCLEOTIDE SEQUENCE [LARGE SCALE GENOMIC DNA]</scope>
</reference>
<dbReference type="EMBL" id="MFKW01000026">
    <property type="protein sequence ID" value="OGG51516.1"/>
    <property type="molecule type" value="Genomic_DNA"/>
</dbReference>